<name>A0A811BQK8_9VIRU</name>
<feature type="transmembrane region" description="Helical" evidence="1">
    <location>
        <begin position="107"/>
        <end position="134"/>
    </location>
</feature>
<proteinExistence type="predicted"/>
<evidence type="ECO:0000313" key="3">
    <source>
        <dbReference type="Proteomes" id="UP001253637"/>
    </source>
</evidence>
<feature type="transmembrane region" description="Helical" evidence="1">
    <location>
        <begin position="48"/>
        <end position="67"/>
    </location>
</feature>
<sequence length="141" mass="15186">MASVSSLFQSAIKTVGLRVAMALFLGALLAATSPAARAAGETRTWTTDAVALCVQAAAIVLLVYVSVARDLNRGTLRPAPQRRKCQKKEKKQKRRCAARALLQFRAFLSLCLSIFFASVLTVMADLFASFFFLLGSGDISP</sequence>
<reference evidence="2" key="1">
    <citation type="submission" date="2021-04" db="EMBL/GenBank/DDBJ databases">
        <title>Draft Genome Sequence of Pandoravirus japonicus, Isolated from the Sabaishi River of Niigata, Japan.</title>
        <authorList>
            <person name="Hosokawa N."/>
            <person name="Takahashi H."/>
            <person name="Aoki K."/>
            <person name="Takemura M."/>
        </authorList>
    </citation>
    <scope>NUCLEOTIDE SEQUENCE</scope>
</reference>
<evidence type="ECO:0000256" key="1">
    <source>
        <dbReference type="SAM" id="Phobius"/>
    </source>
</evidence>
<protein>
    <submittedName>
        <fullName evidence="2">Uncharacterized protein</fullName>
    </submittedName>
</protein>
<organism evidence="2 3">
    <name type="scientific">Pandoravirus japonicus</name>
    <dbReference type="NCBI Taxonomy" id="2823154"/>
    <lineage>
        <taxon>Viruses</taxon>
        <taxon>Pandoravirus</taxon>
    </lineage>
</organism>
<keyword evidence="1" id="KW-0472">Membrane</keyword>
<dbReference type="Proteomes" id="UP001253637">
    <property type="component" value="Segment"/>
</dbReference>
<dbReference type="EMBL" id="LC625835">
    <property type="protein sequence ID" value="BCU03610.1"/>
    <property type="molecule type" value="Genomic_DNA"/>
</dbReference>
<evidence type="ECO:0000313" key="2">
    <source>
        <dbReference type="EMBL" id="BCU03610.1"/>
    </source>
</evidence>
<keyword evidence="1" id="KW-0812">Transmembrane</keyword>
<accession>A0A811BQK8</accession>
<keyword evidence="1" id="KW-1133">Transmembrane helix</keyword>